<dbReference type="RefSeq" id="WP_183582335.1">
    <property type="nucleotide sequence ID" value="NZ_JACHXJ010000002.1"/>
</dbReference>
<dbReference type="InterPro" id="IPR036291">
    <property type="entry name" value="NAD(P)-bd_dom_sf"/>
</dbReference>
<protein>
    <submittedName>
        <fullName evidence="2">Uncharacterized protein YbjT (DUF2867 family)</fullName>
    </submittedName>
</protein>
<accession>A0A839TR29</accession>
<dbReference type="Proteomes" id="UP000517523">
    <property type="component" value="Unassembled WGS sequence"/>
</dbReference>
<name>A0A839TR29_9BACL</name>
<organism evidence="2 3">
    <name type="scientific">Paenibacillus rhizosphaerae</name>
    <dbReference type="NCBI Taxonomy" id="297318"/>
    <lineage>
        <taxon>Bacteria</taxon>
        <taxon>Bacillati</taxon>
        <taxon>Bacillota</taxon>
        <taxon>Bacilli</taxon>
        <taxon>Bacillales</taxon>
        <taxon>Paenibacillaceae</taxon>
        <taxon>Paenibacillus</taxon>
    </lineage>
</organism>
<dbReference type="PANTHER" id="PTHR43162:SF1">
    <property type="entry name" value="PRESTALK A DIFFERENTIATION PROTEIN A"/>
    <property type="match status" value="1"/>
</dbReference>
<evidence type="ECO:0000313" key="2">
    <source>
        <dbReference type="EMBL" id="MBB3128130.1"/>
    </source>
</evidence>
<gene>
    <name evidence="2" type="ORF">FHS19_002784</name>
</gene>
<dbReference type="AlphaFoldDB" id="A0A839TR29"/>
<reference evidence="2 3" key="1">
    <citation type="submission" date="2020-08" db="EMBL/GenBank/DDBJ databases">
        <title>Genomic Encyclopedia of Type Strains, Phase III (KMG-III): the genomes of soil and plant-associated and newly described type strains.</title>
        <authorList>
            <person name="Whitman W."/>
        </authorList>
    </citation>
    <scope>NUCLEOTIDE SEQUENCE [LARGE SCALE GENOMIC DNA]</scope>
    <source>
        <strain evidence="2 3">CECT 5831</strain>
    </source>
</reference>
<sequence length="273" mass="30051">MMNQPILIVGSTGKTGRRVSEKLLQKGIPVRSGSRSAELPFDWNDSSTWEPVLQGTRAAYITYYPDLAVPGAAQAIGSFARLAVETGVRRLVLLSGRGEEEAQRSELAMQHSGADWTILRCSWFCQNFSESFLYDMVKAGVVALPAGSVREPFIDADDIADAAVSALTDDRHIGQRYELTGPQAVTFAEATSLIAKACQRNIRYLELTFEQFLSMLAQQQVAGEYVTLLSYLFSTVLDGRNEIPADGVEQLLGRKPRDFFNYAQLAARAGAWN</sequence>
<feature type="domain" description="NAD(P)-binding" evidence="1">
    <location>
        <begin position="10"/>
        <end position="169"/>
    </location>
</feature>
<dbReference type="PANTHER" id="PTHR43162">
    <property type="match status" value="1"/>
</dbReference>
<dbReference type="SUPFAM" id="SSF51735">
    <property type="entry name" value="NAD(P)-binding Rossmann-fold domains"/>
    <property type="match status" value="1"/>
</dbReference>
<evidence type="ECO:0000259" key="1">
    <source>
        <dbReference type="Pfam" id="PF13460"/>
    </source>
</evidence>
<dbReference type="Gene3D" id="3.40.50.720">
    <property type="entry name" value="NAD(P)-binding Rossmann-like Domain"/>
    <property type="match status" value="1"/>
</dbReference>
<dbReference type="Pfam" id="PF13460">
    <property type="entry name" value="NAD_binding_10"/>
    <property type="match status" value="1"/>
</dbReference>
<proteinExistence type="predicted"/>
<dbReference type="InterPro" id="IPR016040">
    <property type="entry name" value="NAD(P)-bd_dom"/>
</dbReference>
<evidence type="ECO:0000313" key="3">
    <source>
        <dbReference type="Proteomes" id="UP000517523"/>
    </source>
</evidence>
<dbReference type="EMBL" id="JACHXJ010000002">
    <property type="protein sequence ID" value="MBB3128130.1"/>
    <property type="molecule type" value="Genomic_DNA"/>
</dbReference>
<dbReference type="InterPro" id="IPR051604">
    <property type="entry name" value="Ergot_Alk_Oxidoreductase"/>
</dbReference>
<dbReference type="Gene3D" id="3.90.25.10">
    <property type="entry name" value="UDP-galactose 4-epimerase, domain 1"/>
    <property type="match status" value="1"/>
</dbReference>
<comment type="caution">
    <text evidence="2">The sequence shown here is derived from an EMBL/GenBank/DDBJ whole genome shotgun (WGS) entry which is preliminary data.</text>
</comment>